<dbReference type="EnsemblMetazoa" id="XM_012204884.1">
    <property type="protein sequence ID" value="XP_012060274.1"/>
    <property type="gene ID" value="LOC105623489"/>
</dbReference>
<evidence type="ECO:0000256" key="8">
    <source>
        <dbReference type="ARBA" id="ARBA00023224"/>
    </source>
</evidence>
<protein>
    <recommendedName>
        <fullName evidence="12">Odorant receptor</fullName>
    </recommendedName>
</protein>
<evidence type="ECO:0000256" key="3">
    <source>
        <dbReference type="ARBA" id="ARBA00022692"/>
    </source>
</evidence>
<keyword evidence="7" id="KW-0675">Receptor</keyword>
<dbReference type="GO" id="GO:0005886">
    <property type="term" value="C:plasma membrane"/>
    <property type="evidence" value="ECO:0007669"/>
    <property type="project" value="TreeGrafter"/>
</dbReference>
<evidence type="ECO:0000256" key="6">
    <source>
        <dbReference type="ARBA" id="ARBA00023136"/>
    </source>
</evidence>
<name>A0A158NRW6_ATTCE</name>
<evidence type="ECO:0000256" key="5">
    <source>
        <dbReference type="ARBA" id="ARBA00022989"/>
    </source>
</evidence>
<comment type="subcellular location">
    <subcellularLocation>
        <location evidence="1">Membrane</location>
        <topology evidence="1">Multi-pass membrane protein</topology>
    </subcellularLocation>
</comment>
<dbReference type="EMBL" id="ADTU01024402">
    <property type="status" value="NOT_ANNOTATED_CDS"/>
    <property type="molecule type" value="Genomic_DNA"/>
</dbReference>
<organism evidence="10 11">
    <name type="scientific">Atta cephalotes</name>
    <name type="common">Leafcutter ant</name>
    <dbReference type="NCBI Taxonomy" id="12957"/>
    <lineage>
        <taxon>Eukaryota</taxon>
        <taxon>Metazoa</taxon>
        <taxon>Ecdysozoa</taxon>
        <taxon>Arthropoda</taxon>
        <taxon>Hexapoda</taxon>
        <taxon>Insecta</taxon>
        <taxon>Pterygota</taxon>
        <taxon>Neoptera</taxon>
        <taxon>Endopterygota</taxon>
        <taxon>Hymenoptera</taxon>
        <taxon>Apocrita</taxon>
        <taxon>Aculeata</taxon>
        <taxon>Formicoidea</taxon>
        <taxon>Formicidae</taxon>
        <taxon>Myrmicinae</taxon>
        <taxon>Atta</taxon>
    </lineage>
</organism>
<evidence type="ECO:0000256" key="9">
    <source>
        <dbReference type="SAM" id="Phobius"/>
    </source>
</evidence>
<dbReference type="AlphaFoldDB" id="A0A158NRW6"/>
<feature type="transmembrane region" description="Helical" evidence="9">
    <location>
        <begin position="193"/>
        <end position="222"/>
    </location>
</feature>
<keyword evidence="3 9" id="KW-0812">Transmembrane</keyword>
<dbReference type="KEGG" id="acep:105623489"/>
<keyword evidence="2" id="KW-0716">Sensory transduction</keyword>
<gene>
    <name evidence="10" type="primary">105623489</name>
</gene>
<feature type="transmembrane region" description="Helical" evidence="9">
    <location>
        <begin position="75"/>
        <end position="94"/>
    </location>
</feature>
<accession>A0A158NRW6</accession>
<dbReference type="InParanoid" id="A0A158NRW6"/>
<keyword evidence="8" id="KW-0807">Transducer</keyword>
<dbReference type="Proteomes" id="UP000005205">
    <property type="component" value="Unassembled WGS sequence"/>
</dbReference>
<proteinExistence type="predicted"/>
<evidence type="ECO:0000313" key="10">
    <source>
        <dbReference type="EnsemblMetazoa" id="XP_012060274.1"/>
    </source>
</evidence>
<reference evidence="10" key="2">
    <citation type="submission" date="2016-04" db="UniProtKB">
        <authorList>
            <consortium name="EnsemblMetazoa"/>
        </authorList>
    </citation>
    <scope>IDENTIFICATION</scope>
</reference>
<sequence>MDITNSSGYRDFMWAVNLHRLAFEMVGLWPKHYKCIKKNLWAEIWVAIVIISLIFISNIPMICTIIQVWGNMLLVIDNLHTTLPQIMVSVKYVIIRRKRKVLLSIVNMMAEDWMAFKLNRERNVMIKRAQTGRLIMMIGYIIIITGFFTVNFLSLLDIHVLYVTNYTDRRRLLPLETYHFYNSYKSPQFELTFFIQILTTLFAAVIYMSVDIFLVVIVLHICGQLENFRCRLIDLVLYKDFNKILNDIVTFHLRLIRYEFLL</sequence>
<evidence type="ECO:0008006" key="12">
    <source>
        <dbReference type="Google" id="ProtNLM"/>
    </source>
</evidence>
<dbReference type="OrthoDB" id="7538017at2759"/>
<evidence type="ECO:0000256" key="4">
    <source>
        <dbReference type="ARBA" id="ARBA00022725"/>
    </source>
</evidence>
<dbReference type="PANTHER" id="PTHR21137">
    <property type="entry name" value="ODORANT RECEPTOR"/>
    <property type="match status" value="1"/>
</dbReference>
<reference evidence="11" key="1">
    <citation type="journal article" date="2011" name="PLoS Genet.">
        <title>The genome sequence of the leaf-cutter ant Atta cephalotes reveals insights into its obligate symbiotic lifestyle.</title>
        <authorList>
            <person name="Suen G."/>
            <person name="Teiling C."/>
            <person name="Li L."/>
            <person name="Holt C."/>
            <person name="Abouheif E."/>
            <person name="Bornberg-Bauer E."/>
            <person name="Bouffard P."/>
            <person name="Caldera E.J."/>
            <person name="Cash E."/>
            <person name="Cavanaugh A."/>
            <person name="Denas O."/>
            <person name="Elhaik E."/>
            <person name="Fave M.J."/>
            <person name="Gadau J."/>
            <person name="Gibson J.D."/>
            <person name="Graur D."/>
            <person name="Grubbs K.J."/>
            <person name="Hagen D.E."/>
            <person name="Harkins T.T."/>
            <person name="Helmkampf M."/>
            <person name="Hu H."/>
            <person name="Johnson B.R."/>
            <person name="Kim J."/>
            <person name="Marsh S.E."/>
            <person name="Moeller J.A."/>
            <person name="Munoz-Torres M.C."/>
            <person name="Murphy M.C."/>
            <person name="Naughton M.C."/>
            <person name="Nigam S."/>
            <person name="Overson R."/>
            <person name="Rajakumar R."/>
            <person name="Reese J.T."/>
            <person name="Scott J.J."/>
            <person name="Smith C.R."/>
            <person name="Tao S."/>
            <person name="Tsutsui N.D."/>
            <person name="Viljakainen L."/>
            <person name="Wissler L."/>
            <person name="Yandell M.D."/>
            <person name="Zimmer F."/>
            <person name="Taylor J."/>
            <person name="Slater S.C."/>
            <person name="Clifton S.W."/>
            <person name="Warren W.C."/>
            <person name="Elsik C.G."/>
            <person name="Smith C.D."/>
            <person name="Weinstock G.M."/>
            <person name="Gerardo N.M."/>
            <person name="Currie C.R."/>
        </authorList>
    </citation>
    <scope>NUCLEOTIDE SEQUENCE [LARGE SCALE GENOMIC DNA]</scope>
</reference>
<feature type="transmembrane region" description="Helical" evidence="9">
    <location>
        <begin position="134"/>
        <end position="156"/>
    </location>
</feature>
<dbReference type="GO" id="GO:0004984">
    <property type="term" value="F:olfactory receptor activity"/>
    <property type="evidence" value="ECO:0007669"/>
    <property type="project" value="InterPro"/>
</dbReference>
<evidence type="ECO:0000313" key="11">
    <source>
        <dbReference type="Proteomes" id="UP000005205"/>
    </source>
</evidence>
<dbReference type="GO" id="GO:0005549">
    <property type="term" value="F:odorant binding"/>
    <property type="evidence" value="ECO:0007669"/>
    <property type="project" value="InterPro"/>
</dbReference>
<evidence type="ECO:0000256" key="1">
    <source>
        <dbReference type="ARBA" id="ARBA00004141"/>
    </source>
</evidence>
<keyword evidence="4" id="KW-0552">Olfaction</keyword>
<keyword evidence="6 9" id="KW-0472">Membrane</keyword>
<dbReference type="PANTHER" id="PTHR21137:SF42">
    <property type="entry name" value="ODORANT RECEPTOR 83A"/>
    <property type="match status" value="1"/>
</dbReference>
<feature type="transmembrane region" description="Helical" evidence="9">
    <location>
        <begin position="42"/>
        <end position="69"/>
    </location>
</feature>
<keyword evidence="5 9" id="KW-1133">Transmembrane helix</keyword>
<evidence type="ECO:0000256" key="7">
    <source>
        <dbReference type="ARBA" id="ARBA00023170"/>
    </source>
</evidence>
<dbReference type="InterPro" id="IPR004117">
    <property type="entry name" value="7tm6_olfct_rcpt"/>
</dbReference>
<dbReference type="Pfam" id="PF02949">
    <property type="entry name" value="7tm_6"/>
    <property type="match status" value="1"/>
</dbReference>
<evidence type="ECO:0000256" key="2">
    <source>
        <dbReference type="ARBA" id="ARBA00022606"/>
    </source>
</evidence>
<keyword evidence="11" id="KW-1185">Reference proteome</keyword>
<dbReference type="GO" id="GO:0007165">
    <property type="term" value="P:signal transduction"/>
    <property type="evidence" value="ECO:0007669"/>
    <property type="project" value="UniProtKB-KW"/>
</dbReference>